<feature type="transmembrane region" description="Helical" evidence="6">
    <location>
        <begin position="56"/>
        <end position="80"/>
    </location>
</feature>
<keyword evidence="4" id="KW-0813">Transport</keyword>
<evidence type="ECO:0000313" key="8">
    <source>
        <dbReference type="Proteomes" id="UP001158066"/>
    </source>
</evidence>
<feature type="transmembrane region" description="Helical" evidence="6">
    <location>
        <begin position="166"/>
        <end position="188"/>
    </location>
</feature>
<evidence type="ECO:0000256" key="3">
    <source>
        <dbReference type="ARBA" id="ARBA00020268"/>
    </source>
</evidence>
<evidence type="ECO:0000256" key="2">
    <source>
        <dbReference type="ARBA" id="ARBA00010199"/>
    </source>
</evidence>
<dbReference type="NCBIfam" id="TIGR00797">
    <property type="entry name" value="matE"/>
    <property type="match status" value="1"/>
</dbReference>
<evidence type="ECO:0000256" key="4">
    <source>
        <dbReference type="ARBA" id="ARBA00022448"/>
    </source>
</evidence>
<keyword evidence="6" id="KW-1133">Transmembrane helix</keyword>
<feature type="transmembrane region" description="Helical" evidence="6">
    <location>
        <begin position="285"/>
        <end position="306"/>
    </location>
</feature>
<comment type="similarity">
    <text evidence="2">Belongs to the multi antimicrobial extrusion (MATE) (TC 2.A.66.1) family.</text>
</comment>
<dbReference type="InterPro" id="IPR050222">
    <property type="entry name" value="MATE_MdtK"/>
</dbReference>
<dbReference type="GO" id="GO:0042910">
    <property type="term" value="F:xenobiotic transmembrane transporter activity"/>
    <property type="evidence" value="ECO:0007669"/>
    <property type="project" value="InterPro"/>
</dbReference>
<feature type="transmembrane region" description="Helical" evidence="6">
    <location>
        <begin position="318"/>
        <end position="339"/>
    </location>
</feature>
<proteinExistence type="inferred from homology"/>
<dbReference type="Pfam" id="PF01554">
    <property type="entry name" value="MatE"/>
    <property type="match status" value="2"/>
</dbReference>
<keyword evidence="6" id="KW-0812">Transmembrane</keyword>
<feature type="transmembrane region" description="Helical" evidence="6">
    <location>
        <begin position="92"/>
        <end position="112"/>
    </location>
</feature>
<evidence type="ECO:0000256" key="6">
    <source>
        <dbReference type="SAM" id="Phobius"/>
    </source>
</evidence>
<dbReference type="InterPro" id="IPR002528">
    <property type="entry name" value="MATE_fam"/>
</dbReference>
<dbReference type="GO" id="GO:0015297">
    <property type="term" value="F:antiporter activity"/>
    <property type="evidence" value="ECO:0007669"/>
    <property type="project" value="InterPro"/>
</dbReference>
<evidence type="ECO:0000256" key="5">
    <source>
        <dbReference type="ARBA" id="ARBA00031636"/>
    </source>
</evidence>
<feature type="transmembrane region" description="Helical" evidence="6">
    <location>
        <begin position="132"/>
        <end position="154"/>
    </location>
</feature>
<dbReference type="PANTHER" id="PTHR43298">
    <property type="entry name" value="MULTIDRUG RESISTANCE PROTEIN NORM-RELATED"/>
    <property type="match status" value="1"/>
</dbReference>
<feature type="transmembrane region" description="Helical" evidence="6">
    <location>
        <begin position="247"/>
        <end position="265"/>
    </location>
</feature>
<organism evidence="7 8">
    <name type="scientific">Anoxynatronum buryatiense</name>
    <dbReference type="NCBI Taxonomy" id="489973"/>
    <lineage>
        <taxon>Bacteria</taxon>
        <taxon>Bacillati</taxon>
        <taxon>Bacillota</taxon>
        <taxon>Clostridia</taxon>
        <taxon>Eubacteriales</taxon>
        <taxon>Clostridiaceae</taxon>
        <taxon>Anoxynatronum</taxon>
    </lineage>
</organism>
<sequence>MKEMFQDKVFFKSLFVLGIPVAIQHMISSSLNMVDVVMIGQINEVSITAVGLANQLFFVLILLLFGINSGGAIFTAQFWGRKDRVSVHRATGVCLVFSLGGGALFNLLAWVMPEFIITLFSKDPQVVRLGASYLRIVGFSYLFTAVSICLATAARSVGDAKMPMRASAISLGLNTGLNAVLIFGLFGFPALGVQGAAIATVIARLLEMVIILIAIQSTEHPLKATAREYLSFTKAFTRRVVVKSLPVVANEFFWALGMTLYVAAYSHLGTEAYAAYQIAQTIERLFFVAAMGIGSAAAVMIGNLLGENRRDDAIRYSRYFNVLTAITGLALAVILIVTAPRVVRFFNVPTEVQQNAVYVMWVIGVCLC</sequence>
<evidence type="ECO:0000256" key="1">
    <source>
        <dbReference type="ARBA" id="ARBA00003408"/>
    </source>
</evidence>
<name>A0AA46AIZ1_9CLOT</name>
<feature type="transmembrane region" description="Helical" evidence="6">
    <location>
        <begin position="9"/>
        <end position="27"/>
    </location>
</feature>
<dbReference type="Proteomes" id="UP001158066">
    <property type="component" value="Unassembled WGS sequence"/>
</dbReference>
<dbReference type="GO" id="GO:0005886">
    <property type="term" value="C:plasma membrane"/>
    <property type="evidence" value="ECO:0007669"/>
    <property type="project" value="TreeGrafter"/>
</dbReference>
<dbReference type="EMBL" id="FXUF01000006">
    <property type="protein sequence ID" value="SMP55939.1"/>
    <property type="molecule type" value="Genomic_DNA"/>
</dbReference>
<keyword evidence="8" id="KW-1185">Reference proteome</keyword>
<dbReference type="RefSeq" id="WP_283409174.1">
    <property type="nucleotide sequence ID" value="NZ_FXUF01000006.1"/>
</dbReference>
<protein>
    <recommendedName>
        <fullName evidence="3">Probable multidrug resistance protein NorM</fullName>
    </recommendedName>
    <alternativeName>
        <fullName evidence="5">Multidrug-efflux transporter</fullName>
    </alternativeName>
</protein>
<accession>A0AA46AIZ1</accession>
<comment type="function">
    <text evidence="1">Multidrug efflux pump.</text>
</comment>
<reference evidence="7" key="1">
    <citation type="submission" date="2017-05" db="EMBL/GenBank/DDBJ databases">
        <authorList>
            <person name="Varghese N."/>
            <person name="Submissions S."/>
        </authorList>
    </citation>
    <scope>NUCLEOTIDE SEQUENCE</scope>
    <source>
        <strain evidence="7">Su22</strain>
    </source>
</reference>
<gene>
    <name evidence="7" type="ORF">SAMN06296020_1061</name>
</gene>
<comment type="caution">
    <text evidence="7">The sequence shown here is derived from an EMBL/GenBank/DDBJ whole genome shotgun (WGS) entry which is preliminary data.</text>
</comment>
<dbReference type="AlphaFoldDB" id="A0AA46AIZ1"/>
<evidence type="ECO:0000313" key="7">
    <source>
        <dbReference type="EMBL" id="SMP55939.1"/>
    </source>
</evidence>
<keyword evidence="6" id="KW-0472">Membrane</keyword>
<feature type="transmembrane region" description="Helical" evidence="6">
    <location>
        <begin position="194"/>
        <end position="215"/>
    </location>
</feature>
<dbReference type="PANTHER" id="PTHR43298:SF2">
    <property type="entry name" value="FMN_FAD EXPORTER YEEO-RELATED"/>
    <property type="match status" value="1"/>
</dbReference>